<dbReference type="GO" id="GO:0003700">
    <property type="term" value="F:DNA-binding transcription factor activity"/>
    <property type="evidence" value="ECO:0007669"/>
    <property type="project" value="InterPro"/>
</dbReference>
<dbReference type="PANTHER" id="PTHR30346:SF0">
    <property type="entry name" value="HCA OPERON TRANSCRIPTIONAL ACTIVATOR HCAR"/>
    <property type="match status" value="1"/>
</dbReference>
<evidence type="ECO:0000259" key="5">
    <source>
        <dbReference type="PROSITE" id="PS50931"/>
    </source>
</evidence>
<dbReference type="GO" id="GO:0003677">
    <property type="term" value="F:DNA binding"/>
    <property type="evidence" value="ECO:0007669"/>
    <property type="project" value="UniProtKB-KW"/>
</dbReference>
<dbReference type="PANTHER" id="PTHR30346">
    <property type="entry name" value="TRANSCRIPTIONAL DUAL REGULATOR HCAR-RELATED"/>
    <property type="match status" value="1"/>
</dbReference>
<dbReference type="FunFam" id="1.10.10.10:FF:000001">
    <property type="entry name" value="LysR family transcriptional regulator"/>
    <property type="match status" value="1"/>
</dbReference>
<feature type="domain" description="HTH lysR-type" evidence="5">
    <location>
        <begin position="1"/>
        <end position="58"/>
    </location>
</feature>
<dbReference type="GO" id="GO:0032993">
    <property type="term" value="C:protein-DNA complex"/>
    <property type="evidence" value="ECO:0007669"/>
    <property type="project" value="TreeGrafter"/>
</dbReference>
<dbReference type="InterPro" id="IPR036388">
    <property type="entry name" value="WH-like_DNA-bd_sf"/>
</dbReference>
<dbReference type="Proteomes" id="UP000464787">
    <property type="component" value="Chromosome"/>
</dbReference>
<dbReference type="EMBL" id="CP047650">
    <property type="protein sequence ID" value="QHJ00206.1"/>
    <property type="molecule type" value="Genomic_DNA"/>
</dbReference>
<proteinExistence type="inferred from homology"/>
<dbReference type="CDD" id="cd08414">
    <property type="entry name" value="PBP2_LTTR_aromatics_like"/>
    <property type="match status" value="1"/>
</dbReference>
<accession>A0A857JBY0</accession>
<dbReference type="InterPro" id="IPR005119">
    <property type="entry name" value="LysR_subst-bd"/>
</dbReference>
<dbReference type="PRINTS" id="PR00039">
    <property type="entry name" value="HTHLYSR"/>
</dbReference>
<dbReference type="AlphaFoldDB" id="A0A857JBY0"/>
<evidence type="ECO:0000256" key="3">
    <source>
        <dbReference type="ARBA" id="ARBA00023125"/>
    </source>
</evidence>
<dbReference type="InterPro" id="IPR000847">
    <property type="entry name" value="LysR_HTH_N"/>
</dbReference>
<dbReference type="KEGG" id="xyk:GT347_20820"/>
<dbReference type="Gene3D" id="1.10.10.10">
    <property type="entry name" value="Winged helix-like DNA-binding domain superfamily/Winged helix DNA-binding domain"/>
    <property type="match status" value="1"/>
</dbReference>
<dbReference type="Pfam" id="PF00126">
    <property type="entry name" value="HTH_1"/>
    <property type="match status" value="1"/>
</dbReference>
<keyword evidence="2" id="KW-0805">Transcription regulation</keyword>
<evidence type="ECO:0000256" key="1">
    <source>
        <dbReference type="ARBA" id="ARBA00009437"/>
    </source>
</evidence>
<keyword evidence="3" id="KW-0238">DNA-binding</keyword>
<comment type="similarity">
    <text evidence="1">Belongs to the LysR transcriptional regulatory family.</text>
</comment>
<dbReference type="PROSITE" id="PS50931">
    <property type="entry name" value="HTH_LYSR"/>
    <property type="match status" value="1"/>
</dbReference>
<reference evidence="6 7" key="1">
    <citation type="submission" date="2020-01" db="EMBL/GenBank/DDBJ databases">
        <title>Genome sequencing of strain KACC 21265.</title>
        <authorList>
            <person name="Heo J."/>
            <person name="Kim S.-J."/>
            <person name="Kim J.-S."/>
            <person name="Hong S.-B."/>
            <person name="Kwon S.-W."/>
        </authorList>
    </citation>
    <scope>NUCLEOTIDE SEQUENCE [LARGE SCALE GENOMIC DNA]</scope>
    <source>
        <strain evidence="6 7">KACC 21265</strain>
    </source>
</reference>
<dbReference type="InterPro" id="IPR036390">
    <property type="entry name" value="WH_DNA-bd_sf"/>
</dbReference>
<evidence type="ECO:0000313" key="6">
    <source>
        <dbReference type="EMBL" id="QHJ00206.1"/>
    </source>
</evidence>
<protein>
    <submittedName>
        <fullName evidence="6">LysR family transcriptional regulator</fullName>
    </submittedName>
</protein>
<dbReference type="Gene3D" id="3.40.190.10">
    <property type="entry name" value="Periplasmic binding protein-like II"/>
    <property type="match status" value="2"/>
</dbReference>
<sequence length="291" mass="30872">MDTRLMRYLLAIADAGSLTHAAEALGVAQPALSQAIKRLEADLGVRLFERSRRGAALTDAGRAIIDDVRASLALAASATQRARAIAGGKAGRLHIGFVTHAVYDVLPSALRLLRADFPGVEIVLSEMGNADQLQALEQGAIDLALLHTPLPLPARVRMKLVRRERLVAVLPAGYALGADGRVGMADIAALGLVWFPERQLPAMRAGIVAAFQRAGLEPHFVQEANRSLTALSCVAAGMGASLQPQSAAMLAHRGVLFAELRDGDSLPHFELGVLWVAGTRPTLAEQLAERL</sequence>
<keyword evidence="4" id="KW-0804">Transcription</keyword>
<evidence type="ECO:0000313" key="7">
    <source>
        <dbReference type="Proteomes" id="UP000464787"/>
    </source>
</evidence>
<name>A0A857JBY0_9BURK</name>
<dbReference type="SUPFAM" id="SSF53850">
    <property type="entry name" value="Periplasmic binding protein-like II"/>
    <property type="match status" value="1"/>
</dbReference>
<evidence type="ECO:0000256" key="2">
    <source>
        <dbReference type="ARBA" id="ARBA00023015"/>
    </source>
</evidence>
<dbReference type="Pfam" id="PF03466">
    <property type="entry name" value="LysR_substrate"/>
    <property type="match status" value="1"/>
</dbReference>
<organism evidence="6 7">
    <name type="scientific">Xylophilus rhododendri</name>
    <dbReference type="NCBI Taxonomy" id="2697032"/>
    <lineage>
        <taxon>Bacteria</taxon>
        <taxon>Pseudomonadati</taxon>
        <taxon>Pseudomonadota</taxon>
        <taxon>Betaproteobacteria</taxon>
        <taxon>Burkholderiales</taxon>
        <taxon>Xylophilus</taxon>
    </lineage>
</organism>
<evidence type="ECO:0000256" key="4">
    <source>
        <dbReference type="ARBA" id="ARBA00023163"/>
    </source>
</evidence>
<dbReference type="RefSeq" id="WP_160554016.1">
    <property type="nucleotide sequence ID" value="NZ_CP047650.1"/>
</dbReference>
<dbReference type="SUPFAM" id="SSF46785">
    <property type="entry name" value="Winged helix' DNA-binding domain"/>
    <property type="match status" value="1"/>
</dbReference>
<gene>
    <name evidence="6" type="ORF">GT347_20820</name>
</gene>
<keyword evidence="7" id="KW-1185">Reference proteome</keyword>